<keyword evidence="5" id="KW-0694">RNA-binding</keyword>
<dbReference type="Pfam" id="PF26026">
    <property type="entry name" value="RNA_hel_CTD"/>
    <property type="match status" value="1"/>
</dbReference>
<gene>
    <name evidence="12" type="primary">ucp12_1</name>
    <name evidence="12" type="ORF">IWQ60_001605</name>
</gene>
<evidence type="ECO:0000256" key="3">
    <source>
        <dbReference type="ARBA" id="ARBA00022806"/>
    </source>
</evidence>
<keyword evidence="3 12" id="KW-0347">Helicase</keyword>
<feature type="domain" description="Helicase C-terminal" evidence="11">
    <location>
        <begin position="905"/>
        <end position="1085"/>
    </location>
</feature>
<evidence type="ECO:0000256" key="4">
    <source>
        <dbReference type="ARBA" id="ARBA00022840"/>
    </source>
</evidence>
<evidence type="ECO:0000259" key="11">
    <source>
        <dbReference type="PROSITE" id="PS51194"/>
    </source>
</evidence>
<evidence type="ECO:0000259" key="8">
    <source>
        <dbReference type="PROSITE" id="PS50030"/>
    </source>
</evidence>
<feature type="region of interest" description="Disordered" evidence="7">
    <location>
        <begin position="543"/>
        <end position="579"/>
    </location>
</feature>
<dbReference type="InterPro" id="IPR027417">
    <property type="entry name" value="P-loop_NTPase"/>
</dbReference>
<evidence type="ECO:0000256" key="5">
    <source>
        <dbReference type="ARBA" id="ARBA00022884"/>
    </source>
</evidence>
<dbReference type="PROSITE" id="PS51194">
    <property type="entry name" value="HELICASE_CTER"/>
    <property type="match status" value="1"/>
</dbReference>
<dbReference type="GO" id="GO:0016787">
    <property type="term" value="F:hydrolase activity"/>
    <property type="evidence" value="ECO:0007669"/>
    <property type="project" value="UniProtKB-KW"/>
</dbReference>
<dbReference type="CDD" id="cd23827">
    <property type="entry name" value="RWD_YLR419W-like"/>
    <property type="match status" value="1"/>
</dbReference>
<dbReference type="InterPro" id="IPR002464">
    <property type="entry name" value="DNA/RNA_helicase_DEAH_CS"/>
</dbReference>
<dbReference type="EMBL" id="JANBPT010000053">
    <property type="protein sequence ID" value="KAJ1928964.1"/>
    <property type="molecule type" value="Genomic_DNA"/>
</dbReference>
<dbReference type="Pfam" id="PF21010">
    <property type="entry name" value="HA2_C"/>
    <property type="match status" value="1"/>
</dbReference>
<dbReference type="PROSITE" id="PS50908">
    <property type="entry name" value="RWD"/>
    <property type="match status" value="1"/>
</dbReference>
<dbReference type="SMART" id="SM00591">
    <property type="entry name" value="RWD"/>
    <property type="match status" value="1"/>
</dbReference>
<evidence type="ECO:0000256" key="7">
    <source>
        <dbReference type="SAM" id="MobiDB-lite"/>
    </source>
</evidence>
<name>A0A9W8AED3_9FUNG</name>
<dbReference type="Pfam" id="PF24385">
    <property type="entry name" value="DSRM_DHX29"/>
    <property type="match status" value="1"/>
</dbReference>
<dbReference type="GO" id="GO:0003723">
    <property type="term" value="F:RNA binding"/>
    <property type="evidence" value="ECO:0007669"/>
    <property type="project" value="UniProtKB-KW"/>
</dbReference>
<dbReference type="CDD" id="cd18791">
    <property type="entry name" value="SF2_C_RHA"/>
    <property type="match status" value="1"/>
</dbReference>
<dbReference type="CDD" id="cd17917">
    <property type="entry name" value="DEXHc_RHA-like"/>
    <property type="match status" value="1"/>
</dbReference>
<keyword evidence="2 12" id="KW-0378">Hydrolase</keyword>
<proteinExistence type="inferred from homology"/>
<dbReference type="Proteomes" id="UP001150569">
    <property type="component" value="Unassembled WGS sequence"/>
</dbReference>
<evidence type="ECO:0000313" key="12">
    <source>
        <dbReference type="EMBL" id="KAJ1928964.1"/>
    </source>
</evidence>
<dbReference type="SUPFAM" id="SSF54495">
    <property type="entry name" value="UBC-like"/>
    <property type="match status" value="1"/>
</dbReference>
<dbReference type="SMART" id="SM00487">
    <property type="entry name" value="DEXDc"/>
    <property type="match status" value="1"/>
</dbReference>
<comment type="similarity">
    <text evidence="6">Belongs to the DExH box helicase family.</text>
</comment>
<feature type="compositionally biased region" description="Pro residues" evidence="7">
    <location>
        <begin position="549"/>
        <end position="565"/>
    </location>
</feature>
<dbReference type="FunFam" id="3.40.50.300:FF:000526">
    <property type="entry name" value="DExH-box ATP-dependent RNA helicase DExH3"/>
    <property type="match status" value="1"/>
</dbReference>
<dbReference type="SMART" id="SM00490">
    <property type="entry name" value="HELICc"/>
    <property type="match status" value="1"/>
</dbReference>
<dbReference type="GO" id="GO:0005524">
    <property type="term" value="F:ATP binding"/>
    <property type="evidence" value="ECO:0007669"/>
    <property type="project" value="UniProtKB-KW"/>
</dbReference>
<dbReference type="Pfam" id="PF00270">
    <property type="entry name" value="DEAD"/>
    <property type="match status" value="1"/>
</dbReference>
<sequence>MGKTSKKTAPVAPEPVKGKKKDKVVETTAPTKSKGSKYAPPTAEATGEPEKKKLFEGWTGKTPVTLLNELCRKRGWDQPVYDMKRSARGFQCQITLSRPDKKSGQPLRLRWSPKDDGADNGWCEAANLARHLGATYALHRLSTTAPLYRVLPPEYRDYWHGLDALRKERGEAAAWQYEAEPFTAQNRYDQEVAAKRKRQAAVALAKAQSKVEELSTSTKWPVADMSADWRERLDRIIREYGAGLEDKNETTPPAKDRNAAIRDLTRAGFREAHVREALLAVATPQAALDWLCLHVPEDDLPAKFLSNAYRPEVTLHRHTGDTLGDKYAVDRLVKAGFPRSLVTDAWSATGGEVAATAYRLVSQLVGQTAGNLALPALLPSDEGAHTGVQEMIEEETEALASIYGDQFKRLSTRTFSVQLETAPLPAGSDQFAREPPTSAKRDPVQTSSVSSAIEVHFPATLDYPQQAPAFVFLGADYPAFARLHLTRQMNEVARQEFSGDPMVFSVLEHTREALKKWLEDLPTLTSILSSLSLDSSASDAAVSITPTRPDFPPAEPSAGPTPPTASRPASTKPARTVAPAWARAAQAHHTAQTTREYQDLLRRREKLPSFSFRKQVLDSLAQHQVVIVNGATGCGKTTQIPQFILDHGLQCHSQPGGKTGATRAASPPTWLRGRIVCTQPRRISAVGVAQRVAQERCEKLGLTVGYAVRGQSVGRPDTCLQFCTTGVLLRMLLNDQDLTTVGCVVVDEVHERSVDSDFLLIILKDLIRRRPDLRVVLMSATLDADRFQRYFGTHAVLDIPGFAHPVSQVYPEDIMRDSAYAPAQALAASPWLGTATAAENNRCRASDVPPPPPPSAYRGPRERMLSEADREAVQPYTSQGLGQAGALTLRQLDQQNQGGYIDYDWIANLVRYIDTQAAETRKDEAVLIFQAGVGEIAACIDALQALPGAAQTLDIYPLHANLTPAEQARVFRPSGTGPHARRKVVVATNVAETSITIDDVVYVIDTGRVKETQYDATTGMTRLVETWASRAACRQRQGRAGRTRPGICFKLFTRHSETIHMAAHPRPELLRTSLEQLCLQIKALGRTDVRGFLNRALDPPPTEAVESALDLLHEMSLVDPRSGTLTILGQHVAAVPTDLRVAKLLVFAALFRCVEPALTIAALLSVGSPLVPKVPGPEGRAALDQYRQARARGQSDLVTDAALVAAWEKHYHHGGGSGRAYCRDHFLAYSTLREIRQFKSTLFEALKSIGFVPAGLASNTMTDPALNTHAENETVVKAIILAGLYPNVAHVRLPDKKYEQNMSGAIQVEAEAKQLRYFLDNGARAFVHPTSVAFHVNRLSSQFVVYFRKTVTSKVYLRDVTVASLYALLFFGGTIEVDHQNKLLKVGPWIQVRAWPRVGVLVNYLRKLVDQLLQAKLDDPALDISNHPVIQTVIDLIESDGL</sequence>
<dbReference type="GO" id="GO:0003724">
    <property type="term" value="F:RNA helicase activity"/>
    <property type="evidence" value="ECO:0007669"/>
    <property type="project" value="UniProtKB-EC"/>
</dbReference>
<dbReference type="InterPro" id="IPR007502">
    <property type="entry name" value="Helicase-assoc_dom"/>
</dbReference>
<dbReference type="Pfam" id="PF07717">
    <property type="entry name" value="OB_NTP_bind"/>
    <property type="match status" value="1"/>
</dbReference>
<dbReference type="InterPro" id="IPR056328">
    <property type="entry name" value="DSRM_DHX29"/>
</dbReference>
<feature type="domain" description="RWD" evidence="9">
    <location>
        <begin position="394"/>
        <end position="517"/>
    </location>
</feature>
<evidence type="ECO:0000313" key="13">
    <source>
        <dbReference type="Proteomes" id="UP001150569"/>
    </source>
</evidence>
<evidence type="ECO:0000259" key="10">
    <source>
        <dbReference type="PROSITE" id="PS51192"/>
    </source>
</evidence>
<keyword evidence="4" id="KW-0067">ATP-binding</keyword>
<dbReference type="InterPro" id="IPR009060">
    <property type="entry name" value="UBA-like_sf"/>
</dbReference>
<dbReference type="SUPFAM" id="SSF46934">
    <property type="entry name" value="UBA-like"/>
    <property type="match status" value="1"/>
</dbReference>
<dbReference type="Gene3D" id="3.10.110.10">
    <property type="entry name" value="Ubiquitin Conjugating Enzyme"/>
    <property type="match status" value="1"/>
</dbReference>
<organism evidence="12 13">
    <name type="scientific">Tieghemiomyces parasiticus</name>
    <dbReference type="NCBI Taxonomy" id="78921"/>
    <lineage>
        <taxon>Eukaryota</taxon>
        <taxon>Fungi</taxon>
        <taxon>Fungi incertae sedis</taxon>
        <taxon>Zoopagomycota</taxon>
        <taxon>Kickxellomycotina</taxon>
        <taxon>Dimargaritomycetes</taxon>
        <taxon>Dimargaritales</taxon>
        <taxon>Dimargaritaceae</taxon>
        <taxon>Tieghemiomyces</taxon>
    </lineage>
</organism>
<dbReference type="Gene3D" id="3.40.50.300">
    <property type="entry name" value="P-loop containing nucleotide triphosphate hydrolases"/>
    <property type="match status" value="2"/>
</dbReference>
<dbReference type="PANTHER" id="PTHR18934">
    <property type="entry name" value="ATP-DEPENDENT RNA HELICASE"/>
    <property type="match status" value="1"/>
</dbReference>
<evidence type="ECO:0000259" key="9">
    <source>
        <dbReference type="PROSITE" id="PS50908"/>
    </source>
</evidence>
<feature type="domain" description="UBA" evidence="8">
    <location>
        <begin position="322"/>
        <end position="363"/>
    </location>
</feature>
<keyword evidence="13" id="KW-1185">Reference proteome</keyword>
<dbReference type="SUPFAM" id="SSF54768">
    <property type="entry name" value="dsRNA-binding domain-like"/>
    <property type="match status" value="1"/>
</dbReference>
<dbReference type="InterPro" id="IPR006575">
    <property type="entry name" value="RWD_dom"/>
</dbReference>
<dbReference type="InterPro" id="IPR015940">
    <property type="entry name" value="UBA"/>
</dbReference>
<dbReference type="InterPro" id="IPR011709">
    <property type="entry name" value="DEAD-box_helicase_OB_fold"/>
</dbReference>
<feature type="compositionally biased region" description="Low complexity" evidence="7">
    <location>
        <begin position="566"/>
        <end position="579"/>
    </location>
</feature>
<feature type="region of interest" description="Disordered" evidence="7">
    <location>
        <begin position="1"/>
        <end position="49"/>
    </location>
</feature>
<dbReference type="Pfam" id="PF00271">
    <property type="entry name" value="Helicase_C"/>
    <property type="match status" value="1"/>
</dbReference>
<dbReference type="Pfam" id="PF24899">
    <property type="entry name" value="UBA_DHX29"/>
    <property type="match status" value="1"/>
</dbReference>
<dbReference type="PROSITE" id="PS51192">
    <property type="entry name" value="HELICASE_ATP_BIND_1"/>
    <property type="match status" value="1"/>
</dbReference>
<dbReference type="InterPro" id="IPR056890">
    <property type="entry name" value="UBA_DHX29-like"/>
</dbReference>
<dbReference type="InterPro" id="IPR001650">
    <property type="entry name" value="Helicase_C-like"/>
</dbReference>
<dbReference type="SMART" id="SM00847">
    <property type="entry name" value="HA2"/>
    <property type="match status" value="1"/>
</dbReference>
<dbReference type="EC" id="3.6.4.13" evidence="12"/>
<feature type="region of interest" description="Disordered" evidence="7">
    <location>
        <begin position="842"/>
        <end position="861"/>
    </location>
</feature>
<dbReference type="InterPro" id="IPR016135">
    <property type="entry name" value="UBQ-conjugating_enzyme/RWD"/>
</dbReference>
<dbReference type="PROSITE" id="PS00690">
    <property type="entry name" value="DEAH_ATP_HELICASE"/>
    <property type="match status" value="1"/>
</dbReference>
<evidence type="ECO:0000256" key="6">
    <source>
        <dbReference type="ARBA" id="ARBA00060772"/>
    </source>
</evidence>
<dbReference type="InterPro" id="IPR011545">
    <property type="entry name" value="DEAD/DEAH_box_helicase_dom"/>
</dbReference>
<dbReference type="InterPro" id="IPR014001">
    <property type="entry name" value="Helicase_ATP-bd"/>
</dbReference>
<comment type="caution">
    <text evidence="12">The sequence shown here is derived from an EMBL/GenBank/DDBJ whole genome shotgun (WGS) entry which is preliminary data.</text>
</comment>
<feature type="region of interest" description="Disordered" evidence="7">
    <location>
        <begin position="426"/>
        <end position="445"/>
    </location>
</feature>
<dbReference type="InterPro" id="IPR059023">
    <property type="entry name" value="RNA_hel_CTD"/>
</dbReference>
<keyword evidence="1" id="KW-0547">Nucleotide-binding</keyword>
<dbReference type="OrthoDB" id="5600252at2759"/>
<dbReference type="Gene3D" id="1.20.120.1080">
    <property type="match status" value="1"/>
</dbReference>
<dbReference type="Pfam" id="PF05773">
    <property type="entry name" value="RWD"/>
    <property type="match status" value="1"/>
</dbReference>
<dbReference type="Gene3D" id="3.30.160.20">
    <property type="match status" value="1"/>
</dbReference>
<protein>
    <submittedName>
        <fullName evidence="12">Helicase</fullName>
        <ecNumber evidence="12">3.6.4.13</ecNumber>
    </submittedName>
</protein>
<feature type="domain" description="Helicase ATP-binding" evidence="10">
    <location>
        <begin position="617"/>
        <end position="800"/>
    </location>
</feature>
<evidence type="ECO:0000256" key="2">
    <source>
        <dbReference type="ARBA" id="ARBA00022801"/>
    </source>
</evidence>
<dbReference type="GO" id="GO:1990904">
    <property type="term" value="C:ribonucleoprotein complex"/>
    <property type="evidence" value="ECO:0007669"/>
    <property type="project" value="UniProtKB-ARBA"/>
</dbReference>
<evidence type="ECO:0000256" key="1">
    <source>
        <dbReference type="ARBA" id="ARBA00022741"/>
    </source>
</evidence>
<dbReference type="PANTHER" id="PTHR18934:SF267">
    <property type="entry name" value="ATP-DEPENDENT RNA HELICASE YLR419W-RELATED"/>
    <property type="match status" value="1"/>
</dbReference>
<reference evidence="12" key="1">
    <citation type="submission" date="2022-07" db="EMBL/GenBank/DDBJ databases">
        <title>Phylogenomic reconstructions and comparative analyses of Kickxellomycotina fungi.</title>
        <authorList>
            <person name="Reynolds N.K."/>
            <person name="Stajich J.E."/>
            <person name="Barry K."/>
            <person name="Grigoriev I.V."/>
            <person name="Crous P."/>
            <person name="Smith M.E."/>
        </authorList>
    </citation>
    <scope>NUCLEOTIDE SEQUENCE</scope>
    <source>
        <strain evidence="12">RSA 861</strain>
    </source>
</reference>
<accession>A0A9W8AED3</accession>
<dbReference type="PROSITE" id="PS50030">
    <property type="entry name" value="UBA"/>
    <property type="match status" value="1"/>
</dbReference>
<dbReference type="SUPFAM" id="SSF52540">
    <property type="entry name" value="P-loop containing nucleoside triphosphate hydrolases"/>
    <property type="match status" value="1"/>
</dbReference>